<accession>A0A2I0CM72</accession>
<dbReference type="Gene3D" id="3.40.390.10">
    <property type="entry name" value="Collagenase (Catalytic Domain)"/>
    <property type="match status" value="1"/>
</dbReference>
<dbReference type="Pfam" id="PF25226">
    <property type="entry name" value="DUF7844"/>
    <property type="match status" value="1"/>
</dbReference>
<dbReference type="EMBL" id="PIYS01000027">
    <property type="protein sequence ID" value="PKF70231.1"/>
    <property type="molecule type" value="Genomic_DNA"/>
</dbReference>
<dbReference type="InterPro" id="IPR024079">
    <property type="entry name" value="MetalloPept_cat_dom_sf"/>
</dbReference>
<feature type="signal peptide" evidence="1">
    <location>
        <begin position="1"/>
        <end position="21"/>
    </location>
</feature>
<organism evidence="4 5">
    <name type="scientific">Pseudomonas fluvialis</name>
    <dbReference type="NCBI Taxonomy" id="1793966"/>
    <lineage>
        <taxon>Bacteria</taxon>
        <taxon>Pseudomonadati</taxon>
        <taxon>Pseudomonadota</taxon>
        <taxon>Gammaproteobacteria</taxon>
        <taxon>Pseudomonadales</taxon>
        <taxon>Pseudomonadaceae</taxon>
        <taxon>Pseudomonas</taxon>
    </lineage>
</organism>
<gene>
    <name evidence="4" type="ORF">CW360_13065</name>
</gene>
<evidence type="ECO:0000259" key="3">
    <source>
        <dbReference type="Pfam" id="PF25226"/>
    </source>
</evidence>
<feature type="chain" id="PRO_5014173451" evidence="1">
    <location>
        <begin position="22"/>
        <end position="646"/>
    </location>
</feature>
<dbReference type="RefSeq" id="WP_101193996.1">
    <property type="nucleotide sequence ID" value="NZ_PIYS01000027.1"/>
</dbReference>
<dbReference type="Pfam" id="PF13387">
    <property type="entry name" value="Lnb_N"/>
    <property type="match status" value="1"/>
</dbReference>
<dbReference type="GO" id="GO:0008237">
    <property type="term" value="F:metallopeptidase activity"/>
    <property type="evidence" value="ECO:0007669"/>
    <property type="project" value="InterPro"/>
</dbReference>
<name>A0A2I0CM72_9PSED</name>
<comment type="caution">
    <text evidence="4">The sequence shown here is derived from an EMBL/GenBank/DDBJ whole genome shotgun (WGS) entry which is preliminary data.</text>
</comment>
<feature type="domain" description="DUF7844" evidence="3">
    <location>
        <begin position="23"/>
        <end position="250"/>
    </location>
</feature>
<proteinExistence type="predicted"/>
<sequence>MPGLLRVLLLLACLPAQGAWALQLQLEARGLHAQARAVSERLLEDSLARLPPSFRQRLAGPVSVRWSTTLPDEAFARADAWRAHIELNARLLPALLADPQQPARGRHASLELELQATVLHELAHLYDRARYWTPAERRLHRRCRQQLASLGAVGLPGECRGQTARRYTLSDHPRLLDLAGWPQAVGQRGAREAFNGQQARSVDRYELSHPREFFAVNFEHFLLDPQYACRRPSLAALFAEHFAWQPPRQAACAKGLAYLNAGSDFARAPLARLDPARLYRVDYLLAEGNQQWASRFGHSMLRLVLCAPGRAPGEDCLLDVEHHLVLSFRAYVDDVQLSSWGGLSGAYPSRLFVLPLAQVIDEYTRVELRSLQSVPLRLSAGQRLALLTRALEQHWSYDGRYFFISNNCAVETLKLLRSGTADPRLADLDSLLPNGLLQLLVARGLADPSALAEPREAERLGYRFASYRERYTQLFAGLQADWGLPYGQVEDWLDAPPTQRQAWFARASLRQSAALLVLEQAARRRLLLRVQDELKQRYLSESPEALAPLGEGLQRLLQQSGFLSRPAELLGTQGYGLPQDEEWQRLAEHSAQRQAQLQQLAGQLDAALLQLLDPAQRAELAAQDANLRELSAQLRRLQRGAGGLRL</sequence>
<dbReference type="AlphaFoldDB" id="A0A2I0CM72"/>
<protein>
    <submittedName>
        <fullName evidence="4">Uncharacterized protein</fullName>
    </submittedName>
</protein>
<evidence type="ECO:0000259" key="2">
    <source>
        <dbReference type="Pfam" id="PF13387"/>
    </source>
</evidence>
<dbReference type="InterPro" id="IPR057166">
    <property type="entry name" value="DUF7844"/>
</dbReference>
<evidence type="ECO:0000313" key="5">
    <source>
        <dbReference type="Proteomes" id="UP000242861"/>
    </source>
</evidence>
<feature type="domain" description="Lnb N-terminal periplasmic" evidence="2">
    <location>
        <begin position="266"/>
        <end position="433"/>
    </location>
</feature>
<evidence type="ECO:0000256" key="1">
    <source>
        <dbReference type="SAM" id="SignalP"/>
    </source>
</evidence>
<reference evidence="5" key="1">
    <citation type="submission" date="2017-12" db="EMBL/GenBank/DDBJ databases">
        <authorList>
            <person name="Yu X.-Y."/>
        </authorList>
    </citation>
    <scope>NUCLEOTIDE SEQUENCE [LARGE SCALE GENOMIC DNA]</scope>
    <source>
        <strain evidence="5">ZYSR67-Z</strain>
    </source>
</reference>
<keyword evidence="1" id="KW-0732">Signal</keyword>
<dbReference type="Proteomes" id="UP000242861">
    <property type="component" value="Unassembled WGS sequence"/>
</dbReference>
<evidence type="ECO:0000313" key="4">
    <source>
        <dbReference type="EMBL" id="PKF70231.1"/>
    </source>
</evidence>
<dbReference type="InterPro" id="IPR025178">
    <property type="entry name" value="Lnb_N"/>
</dbReference>